<feature type="transmembrane region" description="Helical" evidence="2">
    <location>
        <begin position="116"/>
        <end position="138"/>
    </location>
</feature>
<protein>
    <recommendedName>
        <fullName evidence="5">Transmembrane protein</fullName>
    </recommendedName>
</protein>
<keyword evidence="4" id="KW-1185">Reference proteome</keyword>
<dbReference type="EMBL" id="SPLM01000037">
    <property type="protein sequence ID" value="TMW65307.1"/>
    <property type="molecule type" value="Genomic_DNA"/>
</dbReference>
<keyword evidence="2" id="KW-0812">Transmembrane</keyword>
<evidence type="ECO:0000313" key="3">
    <source>
        <dbReference type="EMBL" id="TMW65307.1"/>
    </source>
</evidence>
<feature type="transmembrane region" description="Helical" evidence="2">
    <location>
        <begin position="610"/>
        <end position="633"/>
    </location>
</feature>
<feature type="transmembrane region" description="Helical" evidence="2">
    <location>
        <begin position="658"/>
        <end position="680"/>
    </location>
</feature>
<reference evidence="3" key="1">
    <citation type="submission" date="2019-03" db="EMBL/GenBank/DDBJ databases">
        <title>Long read genome sequence of the mycoparasitic Pythium oligandrum ATCC 38472 isolated from sugarbeet rhizosphere.</title>
        <authorList>
            <person name="Gaulin E."/>
        </authorList>
    </citation>
    <scope>NUCLEOTIDE SEQUENCE</scope>
    <source>
        <strain evidence="3">ATCC 38472_TT</strain>
    </source>
</reference>
<feature type="compositionally biased region" description="Polar residues" evidence="1">
    <location>
        <begin position="332"/>
        <end position="343"/>
    </location>
</feature>
<feature type="transmembrane region" description="Helical" evidence="2">
    <location>
        <begin position="86"/>
        <end position="104"/>
    </location>
</feature>
<sequence>MRWLDTTLRHLSHALHMDHQHLGRYSIEKLHLFDVYQRTSTTPRVCLVTFLTPLPTLLALIVMDVVPLNDPVLGPSLNAMAFVRSMHSHALMTFVTLLPMKQALRLNNDEYSYLTVARIAVATSLTVEAACLTLAFVYRFPLPFRELIGLPIWTMSVVVYNYVFAKETLCRHWRGLKRYLPIVSVQVMLLYLFLALSVGFGYLSFVPQTVAILVFPLVKLYLKNLVWHYARALDDISTDVTICLVEIGGALFQTMCMQLVTSIWLNALVVVTDIVQAVVEIRAYMKMDYLSDGKQTVTTVRKIIESSIRMAGGSGLSAPFRSTRTRTRRSLDGSSETTEQSMAKSGRVSPKSTKVLLRRQSSARLARSSDKSTATTTTRVRDSTVVSPRLVAEQARRLAESRAMSVYIPSQNLRRKSSRRLLDLNQSRVDISDRHLSERSESGHSDAQPVVDSGLSVPQSAAMQQETTPSPNAVITPVPEFVGSLRRKSSTRTPRAGVASRLRRIVRRASRSHLRSQHKNSVSATATFSNLQAMDPQTGAMVHPIASTGLGASSRRLQQYQPDKAPLEKPALSLVAQPGTLPRRSSVVMVVGIVVPRRDQARILEQTLQLLFACEVLLFVEYMEVVILFLYALCLRCDWILPNGQYNLFVRGMSDADVHLMLLNSLVYALLELASLLAMYYVMKTKYGVSAFCQLAFVLGRYWLTLQGKLVGAFIVIWNAATVHQGTAFV</sequence>
<keyword evidence="2" id="KW-0472">Membrane</keyword>
<gene>
    <name evidence="3" type="ORF">Poli38472_007949</name>
</gene>
<name>A0A8K1CMX9_PYTOL</name>
<comment type="caution">
    <text evidence="3">The sequence shown here is derived from an EMBL/GenBank/DDBJ whole genome shotgun (WGS) entry which is preliminary data.</text>
</comment>
<feature type="transmembrane region" description="Helical" evidence="2">
    <location>
        <begin position="144"/>
        <end position="164"/>
    </location>
</feature>
<evidence type="ECO:0000313" key="4">
    <source>
        <dbReference type="Proteomes" id="UP000794436"/>
    </source>
</evidence>
<evidence type="ECO:0000256" key="1">
    <source>
        <dbReference type="SAM" id="MobiDB-lite"/>
    </source>
</evidence>
<feature type="transmembrane region" description="Helical" evidence="2">
    <location>
        <begin position="45"/>
        <end position="66"/>
    </location>
</feature>
<evidence type="ECO:0000256" key="2">
    <source>
        <dbReference type="SAM" id="Phobius"/>
    </source>
</evidence>
<feature type="region of interest" description="Disordered" evidence="1">
    <location>
        <begin position="432"/>
        <end position="475"/>
    </location>
</feature>
<accession>A0A8K1CMX9</accession>
<organism evidence="3 4">
    <name type="scientific">Pythium oligandrum</name>
    <name type="common">Mycoparasitic fungus</name>
    <dbReference type="NCBI Taxonomy" id="41045"/>
    <lineage>
        <taxon>Eukaryota</taxon>
        <taxon>Sar</taxon>
        <taxon>Stramenopiles</taxon>
        <taxon>Oomycota</taxon>
        <taxon>Peronosporomycetes</taxon>
        <taxon>Pythiales</taxon>
        <taxon>Pythiaceae</taxon>
        <taxon>Pythium</taxon>
    </lineage>
</organism>
<dbReference type="OrthoDB" id="167142at2759"/>
<feature type="compositionally biased region" description="Basic and acidic residues" evidence="1">
    <location>
        <begin position="432"/>
        <end position="444"/>
    </location>
</feature>
<feature type="compositionally biased region" description="Polar residues" evidence="1">
    <location>
        <begin position="456"/>
        <end position="473"/>
    </location>
</feature>
<proteinExistence type="predicted"/>
<dbReference type="AlphaFoldDB" id="A0A8K1CMX9"/>
<feature type="compositionally biased region" description="Low complexity" evidence="1">
    <location>
        <begin position="358"/>
        <end position="384"/>
    </location>
</feature>
<dbReference type="Proteomes" id="UP000794436">
    <property type="component" value="Unassembled WGS sequence"/>
</dbReference>
<feature type="region of interest" description="Disordered" evidence="1">
    <location>
        <begin position="315"/>
        <end position="384"/>
    </location>
</feature>
<keyword evidence="2" id="KW-1133">Transmembrane helix</keyword>
<evidence type="ECO:0008006" key="5">
    <source>
        <dbReference type="Google" id="ProtNLM"/>
    </source>
</evidence>